<evidence type="ECO:0000256" key="4">
    <source>
        <dbReference type="ARBA" id="ARBA00022454"/>
    </source>
</evidence>
<dbReference type="OrthoDB" id="6347512at2759"/>
<keyword evidence="6" id="KW-0137">Centromere</keyword>
<comment type="subcellular location">
    <subcellularLocation>
        <location evidence="2">Chromosome</location>
        <location evidence="2">Centromere</location>
    </subcellularLocation>
    <subcellularLocation>
        <location evidence="1">Nucleus</location>
    </subcellularLocation>
</comment>
<reference evidence="7 8" key="1">
    <citation type="journal article" date="2016" name="Nat. Commun.">
        <title>Ectomycorrhizal ecology is imprinted in the genome of the dominant symbiotic fungus Cenococcum geophilum.</title>
        <authorList>
            <consortium name="DOE Joint Genome Institute"/>
            <person name="Peter M."/>
            <person name="Kohler A."/>
            <person name="Ohm R.A."/>
            <person name="Kuo A."/>
            <person name="Krutzmann J."/>
            <person name="Morin E."/>
            <person name="Arend M."/>
            <person name="Barry K.W."/>
            <person name="Binder M."/>
            <person name="Choi C."/>
            <person name="Clum A."/>
            <person name="Copeland A."/>
            <person name="Grisel N."/>
            <person name="Haridas S."/>
            <person name="Kipfer T."/>
            <person name="LaButti K."/>
            <person name="Lindquist E."/>
            <person name="Lipzen A."/>
            <person name="Maire R."/>
            <person name="Meier B."/>
            <person name="Mihaltcheva S."/>
            <person name="Molinier V."/>
            <person name="Murat C."/>
            <person name="Poggeler S."/>
            <person name="Quandt C.A."/>
            <person name="Sperisen C."/>
            <person name="Tritt A."/>
            <person name="Tisserant E."/>
            <person name="Crous P.W."/>
            <person name="Henrissat B."/>
            <person name="Nehls U."/>
            <person name="Egli S."/>
            <person name="Spatafora J.W."/>
            <person name="Grigoriev I.V."/>
            <person name="Martin F.M."/>
        </authorList>
    </citation>
    <scope>NUCLEOTIDE SEQUENCE [LARGE SCALE GENOMIC DNA]</scope>
    <source>
        <strain evidence="7 8">CBS 459.81</strain>
    </source>
</reference>
<evidence type="ECO:0000256" key="3">
    <source>
        <dbReference type="ARBA" id="ARBA00005470"/>
    </source>
</evidence>
<gene>
    <name evidence="7" type="ORF">K432DRAFT_383080</name>
</gene>
<organism evidence="7 8">
    <name type="scientific">Lepidopterella palustris CBS 459.81</name>
    <dbReference type="NCBI Taxonomy" id="1314670"/>
    <lineage>
        <taxon>Eukaryota</taxon>
        <taxon>Fungi</taxon>
        <taxon>Dikarya</taxon>
        <taxon>Ascomycota</taxon>
        <taxon>Pezizomycotina</taxon>
        <taxon>Dothideomycetes</taxon>
        <taxon>Pleosporomycetidae</taxon>
        <taxon>Mytilinidiales</taxon>
        <taxon>Argynnaceae</taxon>
        <taxon>Lepidopterella</taxon>
    </lineage>
</organism>
<dbReference type="InterPro" id="IPR012485">
    <property type="entry name" value="CENP-I"/>
</dbReference>
<accession>A0A8E2JEH0</accession>
<dbReference type="PANTHER" id="PTHR48208:SF2">
    <property type="entry name" value="CENTROMERE PROTEIN I"/>
    <property type="match status" value="1"/>
</dbReference>
<dbReference type="GO" id="GO:0000070">
    <property type="term" value="P:mitotic sister chromatid segregation"/>
    <property type="evidence" value="ECO:0007669"/>
    <property type="project" value="TreeGrafter"/>
</dbReference>
<dbReference type="Proteomes" id="UP000250266">
    <property type="component" value="Unassembled WGS sequence"/>
</dbReference>
<evidence type="ECO:0000313" key="8">
    <source>
        <dbReference type="Proteomes" id="UP000250266"/>
    </source>
</evidence>
<evidence type="ECO:0000313" key="7">
    <source>
        <dbReference type="EMBL" id="OCK79412.1"/>
    </source>
</evidence>
<evidence type="ECO:0000256" key="5">
    <source>
        <dbReference type="ARBA" id="ARBA00023242"/>
    </source>
</evidence>
<dbReference type="EMBL" id="KV745007">
    <property type="protein sequence ID" value="OCK79412.1"/>
    <property type="molecule type" value="Genomic_DNA"/>
</dbReference>
<keyword evidence="8" id="KW-1185">Reference proteome</keyword>
<evidence type="ECO:0000256" key="1">
    <source>
        <dbReference type="ARBA" id="ARBA00004123"/>
    </source>
</evidence>
<sequence length="706" mass="77864">MPSVAEKIDSLHDAVEALQAASTTPVKQRSVKVSVAVDAICRHAFEDGLDPASLQAIIKIVTRKTELDQTSLTNIIKNLYPAQRVPADVVIAVVSGLGQGKTKPSSPTQTLLVKWLITIYEVLEDATVLSRLYGVLFAMLDMISLRTPICYLLSLVTRRKHVRPFRIQQLLELSRGMSNEPALQGLLRIYKDYYPDIIVGSSGLSRGSFPPHPNPEWRTRLLAIQEASARRAEGRKGQHNGFRVLRLGSKRSKASIIPEVHTFYANESSVTLEEIDSVDDLVGKLDKIELPGQIISFLRDPLLQKYLSLNPSKTASTRIDLWLSACLEDEFEAAKQGATPSVSLSEILEGILSHTRYTKSILPVADAFLKAYLPFWDGLANDDAILNILAFLPIQSFQDVHSTYFASIEAAMVSQNPYAHQRLLTFYTSLMRHWTVLASSQASTPTPAPPSQITKHITDLINHVSTLSLSILSALPYHSNSPVISSLLSFYELLSVSSLPNIIPIVLPTPHLTYLLLTSPSLATLSRLCTILANYKNAFDTHPTPISAYYPVTTTNMFNGYLMDSCNLLWRSRALLTVDANALGIFCAPPVRESLQNYFTALDREYVLSSAFGLSHNALLAALSAAAWSALEEAEIQHQNLDANDVIRHKGPVLQRTLTVLGKEGGVEVTFKQYRVQVLKWLDARGCGGIKELMFATMTGLKDATA</sequence>
<keyword evidence="5" id="KW-0539">Nucleus</keyword>
<name>A0A8E2JEH0_9PEZI</name>
<dbReference type="AlphaFoldDB" id="A0A8E2JEH0"/>
<proteinExistence type="inferred from homology"/>
<protein>
    <submittedName>
        <fullName evidence="7">Mis6-domain-containing protein</fullName>
    </submittedName>
</protein>
<comment type="similarity">
    <text evidence="3">Belongs to the CENP-I/CTF3 family.</text>
</comment>
<dbReference type="Pfam" id="PF07778">
    <property type="entry name" value="CENP-I"/>
    <property type="match status" value="1"/>
</dbReference>
<dbReference type="GO" id="GO:0000939">
    <property type="term" value="C:inner kinetochore"/>
    <property type="evidence" value="ECO:0007669"/>
    <property type="project" value="TreeGrafter"/>
</dbReference>
<evidence type="ECO:0000256" key="2">
    <source>
        <dbReference type="ARBA" id="ARBA00004584"/>
    </source>
</evidence>
<dbReference type="CDD" id="cd22647">
    <property type="entry name" value="CTF3_NTD_HEAT"/>
    <property type="match status" value="1"/>
</dbReference>
<dbReference type="PANTHER" id="PTHR48208">
    <property type="entry name" value="CENTROMERE PROTEIN I"/>
    <property type="match status" value="1"/>
</dbReference>
<dbReference type="GO" id="GO:0034080">
    <property type="term" value="P:CENP-A containing chromatin assembly"/>
    <property type="evidence" value="ECO:0007669"/>
    <property type="project" value="TreeGrafter"/>
</dbReference>
<evidence type="ECO:0000256" key="6">
    <source>
        <dbReference type="ARBA" id="ARBA00023328"/>
    </source>
</evidence>
<keyword evidence="4" id="KW-0158">Chromosome</keyword>
<dbReference type="GO" id="GO:0005634">
    <property type="term" value="C:nucleus"/>
    <property type="evidence" value="ECO:0007669"/>
    <property type="project" value="UniProtKB-SubCell"/>
</dbReference>